<name>A0A919E9R1_9PROT</name>
<feature type="domain" description="Aminoglycoside phosphotransferase" evidence="1">
    <location>
        <begin position="38"/>
        <end position="270"/>
    </location>
</feature>
<gene>
    <name evidence="2" type="ORF">GCM10017044_22190</name>
</gene>
<dbReference type="Gene3D" id="3.90.1200.10">
    <property type="match status" value="1"/>
</dbReference>
<dbReference type="CDD" id="cd05154">
    <property type="entry name" value="ACAD10_11_N-like"/>
    <property type="match status" value="1"/>
</dbReference>
<sequence>MSDELNKTIDVRSGEELDVGLIDDLMKSHISGLTGDPEIRQFASGHSNLTYAIQYGSKRFVLRRPPFGTKPKSGHSMIREYKVMNGLKDAFSAVPDTYFYLSDEDSPLGAECYVMELVDGYKPEKTMPPSLQFSASDNRTLCENFFSKLIELHAVDYKAAGLGDFGKPEGYVERQITGWNGRFERARTDDVEDFQDVRDWLVEKMPETEVGHSVLHGDYRLDNVILCKSNPHEIAAVLDWEISALGDPLMDLGNTLAYWTQKGDPEFLLNTTMQPCLDDGMMTREEICDFYAEKTGLDLSKFSYYHVYGIFRNAAILQQIYYRYYHGQSQNKAFAGFGAFVNVLGNHARDLINKSDI</sequence>
<accession>A0A919E9R1</accession>
<dbReference type="InterPro" id="IPR011009">
    <property type="entry name" value="Kinase-like_dom_sf"/>
</dbReference>
<evidence type="ECO:0000259" key="1">
    <source>
        <dbReference type="Pfam" id="PF01636"/>
    </source>
</evidence>
<dbReference type="PANTHER" id="PTHR47829">
    <property type="entry name" value="HYDROLASE, PUTATIVE (AFU_ORTHOLOGUE AFUA_1G12880)-RELATED"/>
    <property type="match status" value="1"/>
</dbReference>
<evidence type="ECO:0000313" key="2">
    <source>
        <dbReference type="EMBL" id="GHF26733.1"/>
    </source>
</evidence>
<reference evidence="2" key="1">
    <citation type="journal article" date="2014" name="Int. J. Syst. Evol. Microbiol.">
        <title>Complete genome sequence of Corynebacterium casei LMG S-19264T (=DSM 44701T), isolated from a smear-ripened cheese.</title>
        <authorList>
            <consortium name="US DOE Joint Genome Institute (JGI-PGF)"/>
            <person name="Walter F."/>
            <person name="Albersmeier A."/>
            <person name="Kalinowski J."/>
            <person name="Ruckert C."/>
        </authorList>
    </citation>
    <scope>NUCLEOTIDE SEQUENCE</scope>
    <source>
        <strain evidence="2">KCTC 42590</strain>
    </source>
</reference>
<proteinExistence type="predicted"/>
<comment type="caution">
    <text evidence="2">The sequence shown here is derived from an EMBL/GenBank/DDBJ whole genome shotgun (WGS) entry which is preliminary data.</text>
</comment>
<dbReference type="SUPFAM" id="SSF56112">
    <property type="entry name" value="Protein kinase-like (PK-like)"/>
    <property type="match status" value="1"/>
</dbReference>
<dbReference type="InterPro" id="IPR041726">
    <property type="entry name" value="ACAD10_11_N"/>
</dbReference>
<keyword evidence="3" id="KW-1185">Reference proteome</keyword>
<dbReference type="EMBL" id="BNCI01000002">
    <property type="protein sequence ID" value="GHF26733.1"/>
    <property type="molecule type" value="Genomic_DNA"/>
</dbReference>
<protein>
    <submittedName>
        <fullName evidence="2">Aminoglycoside phosphotransferase</fullName>
    </submittedName>
</protein>
<evidence type="ECO:0000313" key="3">
    <source>
        <dbReference type="Proteomes" id="UP000630923"/>
    </source>
</evidence>
<dbReference type="Proteomes" id="UP000630923">
    <property type="component" value="Unassembled WGS sequence"/>
</dbReference>
<dbReference type="PANTHER" id="PTHR47829:SF1">
    <property type="entry name" value="HAD FAMILY PHOSPHATASE"/>
    <property type="match status" value="1"/>
</dbReference>
<dbReference type="InterPro" id="IPR052898">
    <property type="entry name" value="ACAD10-like"/>
</dbReference>
<organism evidence="2 3">
    <name type="scientific">Kordiimonas sediminis</name>
    <dbReference type="NCBI Taxonomy" id="1735581"/>
    <lineage>
        <taxon>Bacteria</taxon>
        <taxon>Pseudomonadati</taxon>
        <taxon>Pseudomonadota</taxon>
        <taxon>Alphaproteobacteria</taxon>
        <taxon>Kordiimonadales</taxon>
        <taxon>Kordiimonadaceae</taxon>
        <taxon>Kordiimonas</taxon>
    </lineage>
</organism>
<dbReference type="InterPro" id="IPR002575">
    <property type="entry name" value="Aminoglycoside_PTrfase"/>
</dbReference>
<reference evidence="2" key="2">
    <citation type="submission" date="2020-09" db="EMBL/GenBank/DDBJ databases">
        <authorList>
            <person name="Sun Q."/>
            <person name="Kim S."/>
        </authorList>
    </citation>
    <scope>NUCLEOTIDE SEQUENCE</scope>
    <source>
        <strain evidence="2">KCTC 42590</strain>
    </source>
</reference>
<dbReference type="AlphaFoldDB" id="A0A919E9R1"/>
<dbReference type="Gene3D" id="3.30.200.20">
    <property type="entry name" value="Phosphorylase Kinase, domain 1"/>
    <property type="match status" value="1"/>
</dbReference>
<dbReference type="Pfam" id="PF01636">
    <property type="entry name" value="APH"/>
    <property type="match status" value="1"/>
</dbReference>